<keyword evidence="4" id="KW-1185">Reference proteome</keyword>
<dbReference type="SUPFAM" id="SSF56747">
    <property type="entry name" value="Prim-pol domain"/>
    <property type="match status" value="1"/>
</dbReference>
<feature type="compositionally biased region" description="Acidic residues" evidence="1">
    <location>
        <begin position="306"/>
        <end position="330"/>
    </location>
</feature>
<organism evidence="3 4">
    <name type="scientific">Amorphus orientalis</name>
    <dbReference type="NCBI Taxonomy" id="649198"/>
    <lineage>
        <taxon>Bacteria</taxon>
        <taxon>Pseudomonadati</taxon>
        <taxon>Pseudomonadota</taxon>
        <taxon>Alphaproteobacteria</taxon>
        <taxon>Hyphomicrobiales</taxon>
        <taxon>Amorphaceae</taxon>
        <taxon>Amorphus</taxon>
    </lineage>
</organism>
<feature type="domain" description="DNA primase/polymerase bifunctional N-terminal" evidence="2">
    <location>
        <begin position="5"/>
        <end position="191"/>
    </location>
</feature>
<dbReference type="GO" id="GO:0016817">
    <property type="term" value="F:hydrolase activity, acting on acid anhydrides"/>
    <property type="evidence" value="ECO:0007669"/>
    <property type="project" value="InterPro"/>
</dbReference>
<dbReference type="Proteomes" id="UP001229244">
    <property type="component" value="Unassembled WGS sequence"/>
</dbReference>
<name>A0AAE4AUT9_9HYPH</name>
<dbReference type="InterPro" id="IPR014819">
    <property type="entry name" value="PriCT_2"/>
</dbReference>
<accession>A0AAE4AUT9</accession>
<reference evidence="3" key="1">
    <citation type="submission" date="2023-07" db="EMBL/GenBank/DDBJ databases">
        <title>Genomic Encyclopedia of Type Strains, Phase IV (KMG-IV): sequencing the most valuable type-strain genomes for metagenomic binning, comparative biology and taxonomic classification.</title>
        <authorList>
            <person name="Goeker M."/>
        </authorList>
    </citation>
    <scope>NUCLEOTIDE SEQUENCE</scope>
    <source>
        <strain evidence="3">DSM 21202</strain>
    </source>
</reference>
<evidence type="ECO:0000313" key="3">
    <source>
        <dbReference type="EMBL" id="MDQ0317775.1"/>
    </source>
</evidence>
<dbReference type="Pfam" id="PF09250">
    <property type="entry name" value="Prim-Pol"/>
    <property type="match status" value="1"/>
</dbReference>
<dbReference type="EMBL" id="JAUSUL010000008">
    <property type="protein sequence ID" value="MDQ0317775.1"/>
    <property type="molecule type" value="Genomic_DNA"/>
</dbReference>
<dbReference type="RefSeq" id="WP_306887702.1">
    <property type="nucleotide sequence ID" value="NZ_JAUSUL010000008.1"/>
</dbReference>
<sequence length="822" mass="93305">MIKDAKRLIRAGFAVHLLRKKSKAPVNENWSKAPRLSYDQFCRRYKEGHNIGVRLGEPSLVDGLYLHVIDMDIRVDEAEDDAYAALHDLFPGVDLDELPTVKSGSGGASRHFYFGTTEPFPSKKLAKSKDTFVDREGKKHREWEIELFGTGKQVALPPSIHPVTEKKYRWLVEFDEIDGLPEIDADRIADLIYGDDYDPYSTDIEPLGLTIEEAEAYIEDLDANYWCEDRDGWRNLGMALKHEFSDDPELEAEAFDLWCDYSKRSEKYEADKMKGQWRSFKGSTHHPITMRTIVKFAEEQRLIGAFDDDDYDDDDDDDDEETEAEPVEDDGAPRLSDDEIIALFDDEVEPGEEVVVVEKPSTRTKPSDPGERHAEAVRKVLAQGIPERLLSIPGALQDVVEYYNRTAYRPQPQFAVQAALGFGSVVLGRNWSSDQDNFTSLYLMGLGRTGSGKEHILTTIQKLLEASRLDSLIGPKTYSSEAGVLSKLIDYPRHIALSDEIGRYLASARNSGNANKLDMQSALMEAFGRLDGIFQGIAYSSRGMTKEQSDAQSKNNKIVRPALSLVTMSVPQKFYEALGEGDVADGFLNRFLIVESPIGRQKTRRIVRAEKWVSDRLIKWARKRAWATPGEDGEDDIDFTLLNDPTTAPEPNVIPFSDECQLLLDEMDDEVNERMDRLEASGMDALYARTREIAMRVAVIVAISCESDQIELEHLKWARDYVFFYHDRMAKLFIDNLGKDATERAGDSVVHYLEKKGDEGAPEHKIRDALRPYFSGMNLQQRREVFDRLIADRRIRPVEKTGSRGKKGNRFAIIRRPGQKRT</sequence>
<proteinExistence type="predicted"/>
<feature type="region of interest" description="Disordered" evidence="1">
    <location>
        <begin position="305"/>
        <end position="336"/>
    </location>
</feature>
<evidence type="ECO:0000313" key="4">
    <source>
        <dbReference type="Proteomes" id="UP001229244"/>
    </source>
</evidence>
<dbReference type="AlphaFoldDB" id="A0AAE4AUT9"/>
<gene>
    <name evidence="3" type="ORF">J2S73_004262</name>
</gene>
<evidence type="ECO:0000256" key="1">
    <source>
        <dbReference type="SAM" id="MobiDB-lite"/>
    </source>
</evidence>
<dbReference type="Pfam" id="PF08707">
    <property type="entry name" value="PriCT_2"/>
    <property type="match status" value="1"/>
</dbReference>
<comment type="caution">
    <text evidence="3">The sequence shown here is derived from an EMBL/GenBank/DDBJ whole genome shotgun (WGS) entry which is preliminary data.</text>
</comment>
<dbReference type="InterPro" id="IPR015330">
    <property type="entry name" value="DNA_primase/pol_bifunc_N"/>
</dbReference>
<evidence type="ECO:0000259" key="2">
    <source>
        <dbReference type="SMART" id="SM00943"/>
    </source>
</evidence>
<protein>
    <recommendedName>
        <fullName evidence="2">DNA primase/polymerase bifunctional N-terminal domain-containing protein</fullName>
    </recommendedName>
</protein>
<dbReference type="SMART" id="SM00943">
    <property type="entry name" value="Prim-Pol"/>
    <property type="match status" value="1"/>
</dbReference>